<organism evidence="2 3">
    <name type="scientific">Rathayibacter caricis DSM 15933</name>
    <dbReference type="NCBI Taxonomy" id="1328867"/>
    <lineage>
        <taxon>Bacteria</taxon>
        <taxon>Bacillati</taxon>
        <taxon>Actinomycetota</taxon>
        <taxon>Actinomycetes</taxon>
        <taxon>Micrococcales</taxon>
        <taxon>Microbacteriaceae</taxon>
        <taxon>Rathayibacter</taxon>
    </lineage>
</organism>
<comment type="caution">
    <text evidence="2">The sequence shown here is derived from an EMBL/GenBank/DDBJ whole genome shotgun (WGS) entry which is preliminary data.</text>
</comment>
<dbReference type="InterPro" id="IPR025447">
    <property type="entry name" value="DUF4192"/>
</dbReference>
<dbReference type="Pfam" id="PF13830">
    <property type="entry name" value="DUF4192"/>
    <property type="match status" value="1"/>
</dbReference>
<evidence type="ECO:0008006" key="4">
    <source>
        <dbReference type="Google" id="ProtNLM"/>
    </source>
</evidence>
<sequence length="377" mass="40463">MASDTIARPSLPISIRPSGLAVRRRWRGVVLMPRGYPPAARPTGGKRTSVDRSTRPRLGRRQPFGPPQRRAGRGSPPLREESRRRVVPGRHCAPMTPLDTSPPLHHGALLSRIPQLVGFHPRESVVLVPVRDGAPTGALRFDLPGGDPVLSARAFLGALGRFGRADSVVAVLYADDPARSGAVASALRARARETSLTSFEAIGAEPEPAPIVDPAGGLRSARKAVAEQVDLLLDRHPRAELPGGDRARVEQLLRRTADGREIPPGPELTAALIVSAQRPGWVEHALTILLAPRAQAHPDHVVKAIARVADLAPRTERARVLVLLAALHWSSGDSGAALRVAQEAGRTDPHEEGARRLLAALECGERPPWQFAHERAA</sequence>
<evidence type="ECO:0000313" key="3">
    <source>
        <dbReference type="Proteomes" id="UP000241085"/>
    </source>
</evidence>
<name>A0A2T4UVH3_9MICO</name>
<dbReference type="AlphaFoldDB" id="A0A2T4UVH3"/>
<feature type="region of interest" description="Disordered" evidence="1">
    <location>
        <begin position="33"/>
        <end position="91"/>
    </location>
</feature>
<protein>
    <recommendedName>
        <fullName evidence="4">DUF4192 domain-containing protein</fullName>
    </recommendedName>
</protein>
<accession>A0A2T4UVH3</accession>
<proteinExistence type="predicted"/>
<gene>
    <name evidence="2" type="ORF">C1I63_12070</name>
</gene>
<reference evidence="2 3" key="1">
    <citation type="submission" date="2018-03" db="EMBL/GenBank/DDBJ databases">
        <title>Bacteriophage NCPPB3778 and a type I-E CRISPR drive the evolution of the US Biological Select Agent, Rathayibacter toxicus.</title>
        <authorList>
            <person name="Davis E.W.II."/>
            <person name="Tabima J.F."/>
            <person name="Weisberg A.J."/>
            <person name="Dantas Lopes L."/>
            <person name="Wiseman M.S."/>
            <person name="Wiseman M.S."/>
            <person name="Pupko T."/>
            <person name="Belcher M.S."/>
            <person name="Sechler A.J."/>
            <person name="Tancos M.A."/>
            <person name="Schroeder B.K."/>
            <person name="Murray T.D."/>
            <person name="Luster D.G."/>
            <person name="Schneider W.L."/>
            <person name="Rogers E."/>
            <person name="Andreote F.D."/>
            <person name="Grunwald N.J."/>
            <person name="Putnam M.L."/>
            <person name="Chang J.H."/>
        </authorList>
    </citation>
    <scope>NUCLEOTIDE SEQUENCE [LARGE SCALE GENOMIC DNA]</scope>
    <source>
        <strain evidence="2 3">DSM 15933</strain>
    </source>
</reference>
<evidence type="ECO:0000313" key="2">
    <source>
        <dbReference type="EMBL" id="PTL73509.1"/>
    </source>
</evidence>
<evidence type="ECO:0000256" key="1">
    <source>
        <dbReference type="SAM" id="MobiDB-lite"/>
    </source>
</evidence>
<dbReference type="Proteomes" id="UP000241085">
    <property type="component" value="Unassembled WGS sequence"/>
</dbReference>
<keyword evidence="3" id="KW-1185">Reference proteome</keyword>
<dbReference type="EMBL" id="PZPL01000001">
    <property type="protein sequence ID" value="PTL73509.1"/>
    <property type="molecule type" value="Genomic_DNA"/>
</dbReference>